<dbReference type="Proteomes" id="UP001732700">
    <property type="component" value="Chromosome 4C"/>
</dbReference>
<proteinExistence type="predicted"/>
<keyword evidence="2" id="KW-1185">Reference proteome</keyword>
<dbReference type="EnsemblPlants" id="AVESA.00010b.r2.4CG1329980.1">
    <property type="protein sequence ID" value="AVESA.00010b.r2.4CG1329980.1.CDS"/>
    <property type="gene ID" value="AVESA.00010b.r2.4CG1329980"/>
</dbReference>
<reference evidence="1" key="2">
    <citation type="submission" date="2025-09" db="UniProtKB">
        <authorList>
            <consortium name="EnsemblPlants"/>
        </authorList>
    </citation>
    <scope>IDENTIFICATION</scope>
</reference>
<organism evidence="1 2">
    <name type="scientific">Avena sativa</name>
    <name type="common">Oat</name>
    <dbReference type="NCBI Taxonomy" id="4498"/>
    <lineage>
        <taxon>Eukaryota</taxon>
        <taxon>Viridiplantae</taxon>
        <taxon>Streptophyta</taxon>
        <taxon>Embryophyta</taxon>
        <taxon>Tracheophyta</taxon>
        <taxon>Spermatophyta</taxon>
        <taxon>Magnoliopsida</taxon>
        <taxon>Liliopsida</taxon>
        <taxon>Poales</taxon>
        <taxon>Poaceae</taxon>
        <taxon>BOP clade</taxon>
        <taxon>Pooideae</taxon>
        <taxon>Poodae</taxon>
        <taxon>Poeae</taxon>
        <taxon>Poeae Chloroplast Group 1 (Aveneae type)</taxon>
        <taxon>Aveninae</taxon>
        <taxon>Avena</taxon>
    </lineage>
</organism>
<sequence length="547" mass="60854">MSARRPARAQHGTATATVTPRILNLSRRSSAGGRPIRGAGGRAQQQQPRPAPRPVNLGALFEMERRVRGLESAPASPPPPVSRATTRAPPQQEDAGEQEEKWRFQAEILRAECNFLRMEREVALRKLDCHRGQMEAALKTAVETLATGRKKIDGRGEAGVAAALEEGIEDLEEMMEELRAEKQSGGRRAMSGCARELRRSHGRNFDRQASSLRRRLEKMPASVDAEPAICKDIREIAAHPPLPPPAEHRDGDDHVPSVNMSDVEMLRVKMEGMSNGMRERMAEYSRRLEAVAGDNNAGGCQSRRCGNNRHSRKGSACSQRSWSGGSSNASNNGNVAAFRHNAASHGGPIAASQKKHQQQQKSVAEDCKLVASGSCCDCKEIVGKIMKQVRAESEQWTEMQDMLEQVRLEMQELQASRDAWRRRAIASDISLGSLNSQMLEWKQRALASEHHAEDLQKKVTELQGKLHTFKSHFPAPSLPSRAWSEACKMENPRAAKAQHHHRSPQDCGKEKEKHVLICRVKHSPSVMPKRSPLREIGNISLPRQWQR</sequence>
<evidence type="ECO:0000313" key="2">
    <source>
        <dbReference type="Proteomes" id="UP001732700"/>
    </source>
</evidence>
<name>A0ACD5WYC5_AVESA</name>
<protein>
    <submittedName>
        <fullName evidence="1">Uncharacterized protein</fullName>
    </submittedName>
</protein>
<reference evidence="1" key="1">
    <citation type="submission" date="2021-05" db="EMBL/GenBank/DDBJ databases">
        <authorList>
            <person name="Scholz U."/>
            <person name="Mascher M."/>
            <person name="Fiebig A."/>
        </authorList>
    </citation>
    <scope>NUCLEOTIDE SEQUENCE [LARGE SCALE GENOMIC DNA]</scope>
</reference>
<evidence type="ECO:0000313" key="1">
    <source>
        <dbReference type="EnsemblPlants" id="AVESA.00010b.r2.4CG1329980.1.CDS"/>
    </source>
</evidence>
<accession>A0ACD5WYC5</accession>